<dbReference type="EMBL" id="CP053586">
    <property type="protein sequence ID" value="WNZ22842.1"/>
    <property type="molecule type" value="Genomic_DNA"/>
</dbReference>
<reference evidence="2" key="1">
    <citation type="submission" date="2020-05" db="EMBL/GenBank/DDBJ databases">
        <authorList>
            <person name="Zhu T."/>
            <person name="Keshari N."/>
            <person name="Lu X."/>
        </authorList>
    </citation>
    <scope>NUCLEOTIDE SEQUENCE</scope>
    <source>
        <strain evidence="2">NK1-12</strain>
    </source>
</reference>
<protein>
    <submittedName>
        <fullName evidence="2">Uncharacterized protein</fullName>
    </submittedName>
</protein>
<evidence type="ECO:0000256" key="1">
    <source>
        <dbReference type="SAM" id="MobiDB-lite"/>
    </source>
</evidence>
<feature type="compositionally biased region" description="Low complexity" evidence="1">
    <location>
        <begin position="53"/>
        <end position="77"/>
    </location>
</feature>
<feature type="compositionally biased region" description="Polar residues" evidence="1">
    <location>
        <begin position="38"/>
        <end position="52"/>
    </location>
</feature>
<feature type="compositionally biased region" description="Polar residues" evidence="1">
    <location>
        <begin position="18"/>
        <end position="32"/>
    </location>
</feature>
<sequence length="256" mass="27813">MTVTVIGRLAWNSLTEVSESAPTTPSRSTVATAPTAGQVVQSPQVNQAVSQVSPAPTAPASNASNASTAASNPLSPAVNSSQNPARIAPWTQQENDYLFDLSQALQPVEHHRLSAAEQLQVARNIQAWVTAGADYWGVREQFDRTYRRAIAGDYAHNRDVYIRFATAYFAPELLARVMQPPRVVRTPPGPPLSVYPGPYPVDPYADPYLYPYPDPYLHYSDIPDLGSPYPNEIAPNPGPNQAPQTPQLPNLTEVAL</sequence>
<gene>
    <name evidence="2" type="ORF">HJG54_08215</name>
</gene>
<dbReference type="AlphaFoldDB" id="A0AA96WTQ4"/>
<feature type="region of interest" description="Disordered" evidence="1">
    <location>
        <begin position="227"/>
        <end position="256"/>
    </location>
</feature>
<proteinExistence type="predicted"/>
<feature type="compositionally biased region" description="Polar residues" evidence="1">
    <location>
        <begin position="239"/>
        <end position="250"/>
    </location>
</feature>
<feature type="region of interest" description="Disordered" evidence="1">
    <location>
        <begin position="18"/>
        <end position="83"/>
    </location>
</feature>
<accession>A0AA96WTQ4</accession>
<name>A0AA96WTQ4_9CYAN</name>
<organism evidence="2">
    <name type="scientific">Leptolyngbya sp. NK1-12</name>
    <dbReference type="NCBI Taxonomy" id="2547451"/>
    <lineage>
        <taxon>Bacteria</taxon>
        <taxon>Bacillati</taxon>
        <taxon>Cyanobacteriota</taxon>
        <taxon>Cyanophyceae</taxon>
        <taxon>Leptolyngbyales</taxon>
        <taxon>Leptolyngbyaceae</taxon>
        <taxon>Leptolyngbya group</taxon>
        <taxon>Leptolyngbya</taxon>
    </lineage>
</organism>
<dbReference type="RefSeq" id="WP_316434387.1">
    <property type="nucleotide sequence ID" value="NZ_CP053586.1"/>
</dbReference>
<evidence type="ECO:0000313" key="2">
    <source>
        <dbReference type="EMBL" id="WNZ22842.1"/>
    </source>
</evidence>